<dbReference type="STRING" id="471514.AN477_03260"/>
<dbReference type="EMBL" id="LJCO01000011">
    <property type="protein sequence ID" value="KPV45424.1"/>
    <property type="molecule type" value="Genomic_DNA"/>
</dbReference>
<organism evidence="2 3">
    <name type="scientific">Alicyclobacillus ferrooxydans</name>
    <dbReference type="NCBI Taxonomy" id="471514"/>
    <lineage>
        <taxon>Bacteria</taxon>
        <taxon>Bacillati</taxon>
        <taxon>Bacillota</taxon>
        <taxon>Bacilli</taxon>
        <taxon>Bacillales</taxon>
        <taxon>Alicyclobacillaceae</taxon>
        <taxon>Alicyclobacillus</taxon>
    </lineage>
</organism>
<accession>A0A0P9D801</accession>
<name>A0A0P9D801_9BACL</name>
<evidence type="ECO:0000313" key="3">
    <source>
        <dbReference type="Proteomes" id="UP000050482"/>
    </source>
</evidence>
<evidence type="ECO:0008006" key="4">
    <source>
        <dbReference type="Google" id="ProtNLM"/>
    </source>
</evidence>
<feature type="coiled-coil region" evidence="1">
    <location>
        <begin position="15"/>
        <end position="85"/>
    </location>
</feature>
<reference evidence="2 3" key="1">
    <citation type="submission" date="2015-09" db="EMBL/GenBank/DDBJ databases">
        <title>Draft genome sequence of Alicyclobacillus ferrooxydans DSM 22381.</title>
        <authorList>
            <person name="Hemp J."/>
        </authorList>
    </citation>
    <scope>NUCLEOTIDE SEQUENCE [LARGE SCALE GENOMIC DNA]</scope>
    <source>
        <strain evidence="2 3">TC-34</strain>
    </source>
</reference>
<sequence>MSIRQPVTVKFILTEQTKQQILAEQRRQIEQLTAELDQVELQGKQALEQAMAQGGPAAQEVRQQVEQARNQRLEQREQVIQQIQQIQQLELGTELQNMTVETMVDVNVGDDWSKVLMGAEIIIKDGIVHEIRRGGQPV</sequence>
<keyword evidence="3" id="KW-1185">Reference proteome</keyword>
<protein>
    <recommendedName>
        <fullName evidence="4">YlqD protein</fullName>
    </recommendedName>
</protein>
<keyword evidence="1" id="KW-0175">Coiled coil</keyword>
<evidence type="ECO:0000313" key="2">
    <source>
        <dbReference type="EMBL" id="KPV45424.1"/>
    </source>
</evidence>
<proteinExistence type="predicted"/>
<dbReference type="Pfam" id="PF11068">
    <property type="entry name" value="YlqD"/>
    <property type="match status" value="1"/>
</dbReference>
<dbReference type="Proteomes" id="UP000050482">
    <property type="component" value="Unassembled WGS sequence"/>
</dbReference>
<dbReference type="InterPro" id="IPR021297">
    <property type="entry name" value="YlqD"/>
</dbReference>
<gene>
    <name evidence="2" type="ORF">AN477_03260</name>
</gene>
<dbReference type="OrthoDB" id="2375961at2"/>
<dbReference type="AlphaFoldDB" id="A0A0P9D801"/>
<dbReference type="Gene3D" id="6.10.140.1110">
    <property type="match status" value="1"/>
</dbReference>
<dbReference type="PATRIC" id="fig|471514.4.peg.2991"/>
<comment type="caution">
    <text evidence="2">The sequence shown here is derived from an EMBL/GenBank/DDBJ whole genome shotgun (WGS) entry which is preliminary data.</text>
</comment>
<evidence type="ECO:0000256" key="1">
    <source>
        <dbReference type="SAM" id="Coils"/>
    </source>
</evidence>